<keyword evidence="3" id="KW-1185">Reference proteome</keyword>
<organism evidence="2 3">
    <name type="scientific">Dendrothele bispora (strain CBS 962.96)</name>
    <dbReference type="NCBI Taxonomy" id="1314807"/>
    <lineage>
        <taxon>Eukaryota</taxon>
        <taxon>Fungi</taxon>
        <taxon>Dikarya</taxon>
        <taxon>Basidiomycota</taxon>
        <taxon>Agaricomycotina</taxon>
        <taxon>Agaricomycetes</taxon>
        <taxon>Agaricomycetidae</taxon>
        <taxon>Agaricales</taxon>
        <taxon>Agaricales incertae sedis</taxon>
        <taxon>Dendrothele</taxon>
    </lineage>
</organism>
<dbReference type="EMBL" id="ML180035">
    <property type="protein sequence ID" value="THU79370.1"/>
    <property type="molecule type" value="Genomic_DNA"/>
</dbReference>
<feature type="transmembrane region" description="Helical" evidence="1">
    <location>
        <begin position="24"/>
        <end position="42"/>
    </location>
</feature>
<keyword evidence="1" id="KW-1133">Transmembrane helix</keyword>
<dbReference type="AlphaFoldDB" id="A0A4S8KUB7"/>
<feature type="transmembrane region" description="Helical" evidence="1">
    <location>
        <begin position="92"/>
        <end position="113"/>
    </location>
</feature>
<sequence>MSSSNIPPGVNLAAVAGPLLIGELLHWGLFGTLTVQIYLYYLTPFPRDKTILKVMAYFVYTLELVQTILVTNDAFRAYGSGFGNYDELTAMHTYWLTVPIMSGIVSLIGQLFFGYRIWFCPTQGFYLGWSRLWLHQHSSEFRDRRICQRSWENRQSTSASFQNRCRHVVWFFCPL</sequence>
<evidence type="ECO:0000313" key="2">
    <source>
        <dbReference type="EMBL" id="THU79370.1"/>
    </source>
</evidence>
<dbReference type="OrthoDB" id="3053835at2759"/>
<keyword evidence="1" id="KW-0472">Membrane</keyword>
<accession>A0A4S8KUB7</accession>
<name>A0A4S8KUB7_DENBC</name>
<protein>
    <submittedName>
        <fullName evidence="2">Uncharacterized protein</fullName>
    </submittedName>
</protein>
<evidence type="ECO:0000313" key="3">
    <source>
        <dbReference type="Proteomes" id="UP000297245"/>
    </source>
</evidence>
<feature type="transmembrane region" description="Helical" evidence="1">
    <location>
        <begin position="54"/>
        <end position="72"/>
    </location>
</feature>
<dbReference type="Proteomes" id="UP000297245">
    <property type="component" value="Unassembled WGS sequence"/>
</dbReference>
<gene>
    <name evidence="2" type="ORF">K435DRAFT_27502</name>
</gene>
<proteinExistence type="predicted"/>
<dbReference type="PANTHER" id="PTHR40465:SF1">
    <property type="entry name" value="DUF6534 DOMAIN-CONTAINING PROTEIN"/>
    <property type="match status" value="1"/>
</dbReference>
<reference evidence="2 3" key="1">
    <citation type="journal article" date="2019" name="Nat. Ecol. Evol.">
        <title>Megaphylogeny resolves global patterns of mushroom evolution.</title>
        <authorList>
            <person name="Varga T."/>
            <person name="Krizsan K."/>
            <person name="Foldi C."/>
            <person name="Dima B."/>
            <person name="Sanchez-Garcia M."/>
            <person name="Sanchez-Ramirez S."/>
            <person name="Szollosi G.J."/>
            <person name="Szarkandi J.G."/>
            <person name="Papp V."/>
            <person name="Albert L."/>
            <person name="Andreopoulos W."/>
            <person name="Angelini C."/>
            <person name="Antonin V."/>
            <person name="Barry K.W."/>
            <person name="Bougher N.L."/>
            <person name="Buchanan P."/>
            <person name="Buyck B."/>
            <person name="Bense V."/>
            <person name="Catcheside P."/>
            <person name="Chovatia M."/>
            <person name="Cooper J."/>
            <person name="Damon W."/>
            <person name="Desjardin D."/>
            <person name="Finy P."/>
            <person name="Geml J."/>
            <person name="Haridas S."/>
            <person name="Hughes K."/>
            <person name="Justo A."/>
            <person name="Karasinski D."/>
            <person name="Kautmanova I."/>
            <person name="Kiss B."/>
            <person name="Kocsube S."/>
            <person name="Kotiranta H."/>
            <person name="LaButti K.M."/>
            <person name="Lechner B.E."/>
            <person name="Liimatainen K."/>
            <person name="Lipzen A."/>
            <person name="Lukacs Z."/>
            <person name="Mihaltcheva S."/>
            <person name="Morgado L.N."/>
            <person name="Niskanen T."/>
            <person name="Noordeloos M.E."/>
            <person name="Ohm R.A."/>
            <person name="Ortiz-Santana B."/>
            <person name="Ovrebo C."/>
            <person name="Racz N."/>
            <person name="Riley R."/>
            <person name="Savchenko A."/>
            <person name="Shiryaev A."/>
            <person name="Soop K."/>
            <person name="Spirin V."/>
            <person name="Szebenyi C."/>
            <person name="Tomsovsky M."/>
            <person name="Tulloss R.E."/>
            <person name="Uehling J."/>
            <person name="Grigoriev I.V."/>
            <person name="Vagvolgyi C."/>
            <person name="Papp T."/>
            <person name="Martin F.M."/>
            <person name="Miettinen O."/>
            <person name="Hibbett D.S."/>
            <person name="Nagy L.G."/>
        </authorList>
    </citation>
    <scope>NUCLEOTIDE SEQUENCE [LARGE SCALE GENOMIC DNA]</scope>
    <source>
        <strain evidence="2 3">CBS 962.96</strain>
    </source>
</reference>
<dbReference type="PANTHER" id="PTHR40465">
    <property type="entry name" value="CHROMOSOME 1, WHOLE GENOME SHOTGUN SEQUENCE"/>
    <property type="match status" value="1"/>
</dbReference>
<evidence type="ECO:0000256" key="1">
    <source>
        <dbReference type="SAM" id="Phobius"/>
    </source>
</evidence>
<keyword evidence="1" id="KW-0812">Transmembrane</keyword>